<comment type="caution">
    <text evidence="5">Lacks conserved residue(s) required for the propagation of feature annotation.</text>
</comment>
<dbReference type="GO" id="GO:0000049">
    <property type="term" value="F:tRNA binding"/>
    <property type="evidence" value="ECO:0007669"/>
    <property type="project" value="TreeGrafter"/>
</dbReference>
<dbReference type="HOGENOM" id="CLU_043022_1_0_6"/>
<keyword evidence="2 5" id="KW-0808">Transferase</keyword>
<evidence type="ECO:0000256" key="1">
    <source>
        <dbReference type="ARBA" id="ARBA00022603"/>
    </source>
</evidence>
<name>J5KAZ7_9GAMM</name>
<feature type="binding site" evidence="5">
    <location>
        <position position="213"/>
    </location>
    <ligand>
        <name>S-adenosyl-L-methionine</name>
        <dbReference type="ChEBI" id="CHEBI:59789"/>
    </ligand>
</feature>
<dbReference type="PANTHER" id="PTHR47790">
    <property type="entry name" value="TRNA/TMRNA (URACIL-C(5))-METHYLTRANSFERASE"/>
    <property type="match status" value="1"/>
</dbReference>
<keyword evidence="4" id="KW-0819">tRNA processing</keyword>
<comment type="similarity">
    <text evidence="5">Belongs to the class I-like SAM-binding methyltransferase superfamily. RNA M5U methyltransferase family.</text>
</comment>
<feature type="binding site" evidence="5">
    <location>
        <position position="165"/>
    </location>
    <ligand>
        <name>S-adenosyl-L-methionine</name>
        <dbReference type="ChEBI" id="CHEBI:59789"/>
    </ligand>
</feature>
<proteinExistence type="inferred from homology"/>
<dbReference type="InterPro" id="IPR011869">
    <property type="entry name" value="TrmA_MeTrfase"/>
</dbReference>
<dbReference type="GO" id="GO:0030697">
    <property type="term" value="F:tRNA (uracil(54)-C5)-methyltransferase activity, S-adenosyl methionine-dependent"/>
    <property type="evidence" value="ECO:0007669"/>
    <property type="project" value="InterPro"/>
</dbReference>
<evidence type="ECO:0000313" key="7">
    <source>
        <dbReference type="Proteomes" id="UP000010116"/>
    </source>
</evidence>
<dbReference type="Proteomes" id="UP000010116">
    <property type="component" value="Unassembled WGS sequence"/>
</dbReference>
<dbReference type="GO" id="GO:0032259">
    <property type="term" value="P:methylation"/>
    <property type="evidence" value="ECO:0007669"/>
    <property type="project" value="UniProtKB-KW"/>
</dbReference>
<dbReference type="Pfam" id="PF05958">
    <property type="entry name" value="tRNA_U5-meth_tr"/>
    <property type="match status" value="1"/>
</dbReference>
<dbReference type="EMBL" id="JH611190">
    <property type="protein sequence ID" value="EJP72538.1"/>
    <property type="molecule type" value="Genomic_DNA"/>
</dbReference>
<organism evidence="6 7">
    <name type="scientific">SAR86 cluster bacterium SAR86B</name>
    <dbReference type="NCBI Taxonomy" id="1123867"/>
    <lineage>
        <taxon>Bacteria</taxon>
        <taxon>Pseudomonadati</taxon>
        <taxon>Pseudomonadota</taxon>
        <taxon>Gammaproteobacteria</taxon>
        <taxon>SAR86 cluster</taxon>
    </lineage>
</organism>
<accession>J5KAZ7</accession>
<protein>
    <submittedName>
        <fullName evidence="6">tRNA (Uracil-5-)-methyltransferase</fullName>
    </submittedName>
</protein>
<dbReference type="GO" id="GO:0019843">
    <property type="term" value="F:rRNA binding"/>
    <property type="evidence" value="ECO:0007669"/>
    <property type="project" value="TreeGrafter"/>
</dbReference>
<dbReference type="InterPro" id="IPR029063">
    <property type="entry name" value="SAM-dependent_MTases_sf"/>
</dbReference>
<evidence type="ECO:0000256" key="3">
    <source>
        <dbReference type="ARBA" id="ARBA00022691"/>
    </source>
</evidence>
<sequence length="218" mass="26102">MNKYQVTLDSIKPFYKKNIDIYLSPPIHYRMRCEFSYKKKKYVMYDKNNKFILMDEFCLASKPIFKIQKKLLDLININENLSKNLFQINFRSNNENKILVSLIYRKPLIDDLITHLDELSKKLNISVNARSKKILLKTEKEDFYEIINVNKKNIKIYQSDKTFFQPNKYIYPKMYEFLMNNLFNVDDLLELYCGTGSFTLPLSNKFNKIFASENIESL</sequence>
<dbReference type="GO" id="GO:0008033">
    <property type="term" value="P:tRNA processing"/>
    <property type="evidence" value="ECO:0007669"/>
    <property type="project" value="UniProtKB-KW"/>
</dbReference>
<dbReference type="PANTHER" id="PTHR47790:SF2">
    <property type="entry name" value="TRNA_TMRNA (URACIL-C(5))-METHYLTRANSFERASE"/>
    <property type="match status" value="1"/>
</dbReference>
<gene>
    <name evidence="6" type="ORF">NT02SARS_1068</name>
</gene>
<dbReference type="PROSITE" id="PS51687">
    <property type="entry name" value="SAM_MT_RNA_M5U"/>
    <property type="match status" value="1"/>
</dbReference>
<dbReference type="Gene3D" id="2.40.50.1070">
    <property type="match status" value="1"/>
</dbReference>
<keyword evidence="1 5" id="KW-0489">Methyltransferase</keyword>
<dbReference type="Gene3D" id="3.40.50.150">
    <property type="entry name" value="Vaccinia Virus protein VP39"/>
    <property type="match status" value="1"/>
</dbReference>
<reference evidence="6 7" key="1">
    <citation type="journal article" date="2012" name="ISME J.">
        <title>Genomic insights to SAR86, an abundant and uncultivated marine bacterial lineage.</title>
        <authorList>
            <person name="Dupont C.L."/>
            <person name="Rusch D.B."/>
            <person name="Yooseph S."/>
            <person name="Lombardo M.J."/>
            <person name="Richter R.A."/>
            <person name="Valas R."/>
            <person name="Novotny M."/>
            <person name="Yee-Greenbaum J."/>
            <person name="Selengut J.D."/>
            <person name="Haft D.H."/>
            <person name="Halpern A.L."/>
            <person name="Lasken R.S."/>
            <person name="Nealson K."/>
            <person name="Friedman R."/>
            <person name="Venter J.C."/>
        </authorList>
    </citation>
    <scope>NUCLEOTIDE SEQUENCE [LARGE SCALE GENOMIC DNA]</scope>
</reference>
<dbReference type="AlphaFoldDB" id="J5KAZ7"/>
<dbReference type="SUPFAM" id="SSF53335">
    <property type="entry name" value="S-adenosyl-L-methionine-dependent methyltransferases"/>
    <property type="match status" value="1"/>
</dbReference>
<dbReference type="GO" id="GO:0005829">
    <property type="term" value="C:cytosol"/>
    <property type="evidence" value="ECO:0007669"/>
    <property type="project" value="TreeGrafter"/>
</dbReference>
<feature type="binding site" evidence="5">
    <location>
        <position position="192"/>
    </location>
    <ligand>
        <name>S-adenosyl-L-methionine</name>
        <dbReference type="ChEBI" id="CHEBI:59789"/>
    </ligand>
</feature>
<dbReference type="InterPro" id="IPR010280">
    <property type="entry name" value="U5_MeTrfase_fam"/>
</dbReference>
<evidence type="ECO:0000256" key="5">
    <source>
        <dbReference type="PROSITE-ProRule" id="PRU01024"/>
    </source>
</evidence>
<evidence type="ECO:0000256" key="2">
    <source>
        <dbReference type="ARBA" id="ARBA00022679"/>
    </source>
</evidence>
<evidence type="ECO:0000256" key="4">
    <source>
        <dbReference type="ARBA" id="ARBA00022694"/>
    </source>
</evidence>
<keyword evidence="3 5" id="KW-0949">S-adenosyl-L-methionine</keyword>
<evidence type="ECO:0000313" key="6">
    <source>
        <dbReference type="EMBL" id="EJP72538.1"/>
    </source>
</evidence>